<proteinExistence type="predicted"/>
<reference evidence="1 2" key="1">
    <citation type="journal article" date="2023" name="Plants (Basel)">
        <title>Bridging the Gap: Combining Genomics and Transcriptomics Approaches to Understand Stylosanthes scabra, an Orphan Legume from the Brazilian Caatinga.</title>
        <authorList>
            <person name="Ferreira-Neto J.R.C."/>
            <person name="da Silva M.D."/>
            <person name="Binneck E."/>
            <person name="de Melo N.F."/>
            <person name="da Silva R.H."/>
            <person name="de Melo A.L.T.M."/>
            <person name="Pandolfi V."/>
            <person name="Bustamante F.O."/>
            <person name="Brasileiro-Vidal A.C."/>
            <person name="Benko-Iseppon A.M."/>
        </authorList>
    </citation>
    <scope>NUCLEOTIDE SEQUENCE [LARGE SCALE GENOMIC DNA]</scope>
    <source>
        <tissue evidence="1">Leaves</tissue>
    </source>
</reference>
<evidence type="ECO:0000313" key="2">
    <source>
        <dbReference type="Proteomes" id="UP001341840"/>
    </source>
</evidence>
<dbReference type="EMBL" id="JASCZI010241898">
    <property type="protein sequence ID" value="MED6208161.1"/>
    <property type="molecule type" value="Genomic_DNA"/>
</dbReference>
<evidence type="ECO:0000313" key="1">
    <source>
        <dbReference type="EMBL" id="MED6208161.1"/>
    </source>
</evidence>
<dbReference type="Proteomes" id="UP001341840">
    <property type="component" value="Unassembled WGS sequence"/>
</dbReference>
<keyword evidence="2" id="KW-1185">Reference proteome</keyword>
<gene>
    <name evidence="1" type="ORF">PIB30_042561</name>
</gene>
<name>A0ABU6YE32_9FABA</name>
<accession>A0ABU6YE32</accession>
<protein>
    <submittedName>
        <fullName evidence="1">Uncharacterized protein</fullName>
    </submittedName>
</protein>
<sequence length="105" mass="11524">MVVSCLGDAQPVIGVNNLHHRSHSAMYTTRSLLRLPSTCGVKKKTGDVRSRVCCFSAPDDYSELVQAWFLTSECRGNTEAIGTAVLGTFRTPFGNHKRLVRITSP</sequence>
<comment type="caution">
    <text evidence="1">The sequence shown here is derived from an EMBL/GenBank/DDBJ whole genome shotgun (WGS) entry which is preliminary data.</text>
</comment>
<organism evidence="1 2">
    <name type="scientific">Stylosanthes scabra</name>
    <dbReference type="NCBI Taxonomy" id="79078"/>
    <lineage>
        <taxon>Eukaryota</taxon>
        <taxon>Viridiplantae</taxon>
        <taxon>Streptophyta</taxon>
        <taxon>Embryophyta</taxon>
        <taxon>Tracheophyta</taxon>
        <taxon>Spermatophyta</taxon>
        <taxon>Magnoliopsida</taxon>
        <taxon>eudicotyledons</taxon>
        <taxon>Gunneridae</taxon>
        <taxon>Pentapetalae</taxon>
        <taxon>rosids</taxon>
        <taxon>fabids</taxon>
        <taxon>Fabales</taxon>
        <taxon>Fabaceae</taxon>
        <taxon>Papilionoideae</taxon>
        <taxon>50 kb inversion clade</taxon>
        <taxon>dalbergioids sensu lato</taxon>
        <taxon>Dalbergieae</taxon>
        <taxon>Pterocarpus clade</taxon>
        <taxon>Stylosanthes</taxon>
    </lineage>
</organism>